<dbReference type="AlphaFoldDB" id="A0A6A0BAJ9"/>
<keyword evidence="1" id="KW-0472">Membrane</keyword>
<evidence type="ECO:0000313" key="3">
    <source>
        <dbReference type="Proteomes" id="UP000480303"/>
    </source>
</evidence>
<reference evidence="2 3" key="1">
    <citation type="submission" date="2020-02" db="EMBL/GenBank/DDBJ databases">
        <title>Draft genome sequence of Lactococcus sp. Hs30E4-3.</title>
        <authorList>
            <person name="Noda S."/>
            <person name="Yuki M."/>
            <person name="Ohkuma M."/>
        </authorList>
    </citation>
    <scope>NUCLEOTIDE SEQUENCE [LARGE SCALE GENOMIC DNA]</scope>
    <source>
        <strain evidence="2 3">Hs30E4-3</strain>
    </source>
</reference>
<feature type="transmembrane region" description="Helical" evidence="1">
    <location>
        <begin position="49"/>
        <end position="70"/>
    </location>
</feature>
<keyword evidence="3" id="KW-1185">Reference proteome</keyword>
<sequence length="99" mass="11346">MNLRYLMVLVWQIILTLTLLIFSLVFSYIDWHGFKPLLEFEHYGNVSLFIAQYLYYSFEVALFTLIIVALTWGIGHMLSKKGVASTILGFGMGLSFIGE</sequence>
<feature type="transmembrane region" description="Helical" evidence="1">
    <location>
        <begin position="7"/>
        <end position="29"/>
    </location>
</feature>
<proteinExistence type="predicted"/>
<organism evidence="2 3">
    <name type="scientific">Pseudolactococcus hodotermopsidis</name>
    <dbReference type="NCBI Taxonomy" id="2709157"/>
    <lineage>
        <taxon>Bacteria</taxon>
        <taxon>Bacillati</taxon>
        <taxon>Bacillota</taxon>
        <taxon>Bacilli</taxon>
        <taxon>Lactobacillales</taxon>
        <taxon>Streptococcaceae</taxon>
        <taxon>Pseudolactococcus</taxon>
    </lineage>
</organism>
<accession>A0A6A0BAJ9</accession>
<name>A0A6A0BAJ9_9LACT</name>
<dbReference type="EMBL" id="BLLI01000006">
    <property type="protein sequence ID" value="GFH41826.1"/>
    <property type="molecule type" value="Genomic_DNA"/>
</dbReference>
<keyword evidence="1" id="KW-0812">Transmembrane</keyword>
<comment type="caution">
    <text evidence="2">The sequence shown here is derived from an EMBL/GenBank/DDBJ whole genome shotgun (WGS) entry which is preliminary data.</text>
</comment>
<protein>
    <submittedName>
        <fullName evidence="2">Uncharacterized protein</fullName>
    </submittedName>
</protein>
<evidence type="ECO:0000313" key="2">
    <source>
        <dbReference type="EMBL" id="GFH41826.1"/>
    </source>
</evidence>
<gene>
    <name evidence="2" type="ORF">Hs30E_03770</name>
</gene>
<dbReference type="Proteomes" id="UP000480303">
    <property type="component" value="Unassembled WGS sequence"/>
</dbReference>
<evidence type="ECO:0000256" key="1">
    <source>
        <dbReference type="SAM" id="Phobius"/>
    </source>
</evidence>
<keyword evidence="1" id="KW-1133">Transmembrane helix</keyword>